<evidence type="ECO:0000256" key="5">
    <source>
        <dbReference type="PROSITE-ProRule" id="PRU00169"/>
    </source>
</evidence>
<dbReference type="PANTHER" id="PTHR44591:SF3">
    <property type="entry name" value="RESPONSE REGULATORY DOMAIN-CONTAINING PROTEIN"/>
    <property type="match status" value="1"/>
</dbReference>
<dbReference type="EMBL" id="FQUU01000002">
    <property type="protein sequence ID" value="SHE60051.1"/>
    <property type="molecule type" value="Genomic_DNA"/>
</dbReference>
<dbReference type="SMART" id="SM00100">
    <property type="entry name" value="cNMP"/>
    <property type="match status" value="1"/>
</dbReference>
<keyword evidence="3" id="KW-0238">DNA-binding</keyword>
<protein>
    <submittedName>
        <fullName evidence="9">cAMP-binding domain of CRP or a regulatory subunit of cAMP-dependent protein kinases</fullName>
    </submittedName>
</protein>
<evidence type="ECO:0000256" key="1">
    <source>
        <dbReference type="ARBA" id="ARBA00022553"/>
    </source>
</evidence>
<dbReference type="STRING" id="1121884.SAMN02745131_00770"/>
<keyword evidence="9" id="KW-0808">Transferase</keyword>
<keyword evidence="2" id="KW-0805">Transcription regulation</keyword>
<dbReference type="SMART" id="SM00419">
    <property type="entry name" value="HTH_CRP"/>
    <property type="match status" value="1"/>
</dbReference>
<dbReference type="InterPro" id="IPR036390">
    <property type="entry name" value="WH_DNA-bd_sf"/>
</dbReference>
<sequence>MKKILVVEDNLDIRDNTAEILEMANYRVFTAENGLKGVESAIANKPDLIVCDIMMPELDGYGVLHVIQHNPELKSTPFIFLSAKTEPAEVRKGMGLGADDYIPKPFTATDLLNAIESRLKKVEVLKSTISSDIHGFNHLMSITSGKEALQQFIDGRNTNRYKKKQIIFSEGNKPTRLYYIQKGKVKIIKSNDEGKELVVNLFNEGDFFGYTALLEGTSYKASAVAIEECEIAEIPKEEFEELMNTNPEVTHKFIQLLAKNITEKEKQLLNLAYNSLRKKVADALITLMEKYNRKLNDHYTIDISRENLATIAGTATESLIRTLSDFKTEKLLEIMEGHIIILNENKLRKMIN</sequence>
<accession>A0A1M4UTG9</accession>
<dbReference type="Proteomes" id="UP000184048">
    <property type="component" value="Unassembled WGS sequence"/>
</dbReference>
<dbReference type="InterPro" id="IPR011006">
    <property type="entry name" value="CheY-like_superfamily"/>
</dbReference>
<dbReference type="Pfam" id="PF00027">
    <property type="entry name" value="cNMP_binding"/>
    <property type="match status" value="1"/>
</dbReference>
<dbReference type="CDD" id="cd17574">
    <property type="entry name" value="REC_OmpR"/>
    <property type="match status" value="1"/>
</dbReference>
<dbReference type="GO" id="GO:0006355">
    <property type="term" value="P:regulation of DNA-templated transcription"/>
    <property type="evidence" value="ECO:0007669"/>
    <property type="project" value="InterPro"/>
</dbReference>
<dbReference type="Pfam" id="PF00072">
    <property type="entry name" value="Response_reg"/>
    <property type="match status" value="1"/>
</dbReference>
<dbReference type="InterPro" id="IPR000595">
    <property type="entry name" value="cNMP-bd_dom"/>
</dbReference>
<dbReference type="InterPro" id="IPR012318">
    <property type="entry name" value="HTH_CRP"/>
</dbReference>
<dbReference type="PROSITE" id="PS50042">
    <property type="entry name" value="CNMP_BINDING_3"/>
    <property type="match status" value="1"/>
</dbReference>
<evidence type="ECO:0000313" key="9">
    <source>
        <dbReference type="EMBL" id="SHE60051.1"/>
    </source>
</evidence>
<reference evidence="9 10" key="1">
    <citation type="submission" date="2016-11" db="EMBL/GenBank/DDBJ databases">
        <authorList>
            <person name="Jaros S."/>
            <person name="Januszkiewicz K."/>
            <person name="Wedrychowicz H."/>
        </authorList>
    </citation>
    <scope>NUCLEOTIDE SEQUENCE [LARGE SCALE GENOMIC DNA]</scope>
    <source>
        <strain evidence="9 10">DSM 18119</strain>
    </source>
</reference>
<dbReference type="SUPFAM" id="SSF52172">
    <property type="entry name" value="CheY-like"/>
    <property type="match status" value="1"/>
</dbReference>
<feature type="domain" description="Response regulatory" evidence="7">
    <location>
        <begin position="3"/>
        <end position="119"/>
    </location>
</feature>
<dbReference type="InterPro" id="IPR050595">
    <property type="entry name" value="Bact_response_regulator"/>
</dbReference>
<dbReference type="AlphaFoldDB" id="A0A1M4UTG9"/>
<dbReference type="GO" id="GO:0016301">
    <property type="term" value="F:kinase activity"/>
    <property type="evidence" value="ECO:0007669"/>
    <property type="project" value="UniProtKB-KW"/>
</dbReference>
<dbReference type="PROSITE" id="PS51063">
    <property type="entry name" value="HTH_CRP_2"/>
    <property type="match status" value="1"/>
</dbReference>
<dbReference type="Gene3D" id="2.60.120.10">
    <property type="entry name" value="Jelly Rolls"/>
    <property type="match status" value="1"/>
</dbReference>
<keyword evidence="10" id="KW-1185">Reference proteome</keyword>
<dbReference type="PROSITE" id="PS50110">
    <property type="entry name" value="RESPONSE_REGULATORY"/>
    <property type="match status" value="1"/>
</dbReference>
<evidence type="ECO:0000313" key="10">
    <source>
        <dbReference type="Proteomes" id="UP000184048"/>
    </source>
</evidence>
<evidence type="ECO:0000259" key="6">
    <source>
        <dbReference type="PROSITE" id="PS50042"/>
    </source>
</evidence>
<evidence type="ECO:0000256" key="3">
    <source>
        <dbReference type="ARBA" id="ARBA00023125"/>
    </source>
</evidence>
<dbReference type="InterPro" id="IPR001789">
    <property type="entry name" value="Sig_transdc_resp-reg_receiver"/>
</dbReference>
<dbReference type="CDD" id="cd00038">
    <property type="entry name" value="CAP_ED"/>
    <property type="match status" value="1"/>
</dbReference>
<organism evidence="9 10">
    <name type="scientific">Flavisolibacter ginsengisoli DSM 18119</name>
    <dbReference type="NCBI Taxonomy" id="1121884"/>
    <lineage>
        <taxon>Bacteria</taxon>
        <taxon>Pseudomonadati</taxon>
        <taxon>Bacteroidota</taxon>
        <taxon>Chitinophagia</taxon>
        <taxon>Chitinophagales</taxon>
        <taxon>Chitinophagaceae</taxon>
        <taxon>Flavisolibacter</taxon>
    </lineage>
</organism>
<feature type="domain" description="HTH crp-type" evidence="8">
    <location>
        <begin position="274"/>
        <end position="345"/>
    </location>
</feature>
<evidence type="ECO:0000259" key="7">
    <source>
        <dbReference type="PROSITE" id="PS50110"/>
    </source>
</evidence>
<dbReference type="GO" id="GO:0003677">
    <property type="term" value="F:DNA binding"/>
    <property type="evidence" value="ECO:0007669"/>
    <property type="project" value="UniProtKB-KW"/>
</dbReference>
<dbReference type="InterPro" id="IPR036388">
    <property type="entry name" value="WH-like_DNA-bd_sf"/>
</dbReference>
<evidence type="ECO:0000256" key="2">
    <source>
        <dbReference type="ARBA" id="ARBA00023015"/>
    </source>
</evidence>
<dbReference type="PANTHER" id="PTHR44591">
    <property type="entry name" value="STRESS RESPONSE REGULATOR PROTEIN 1"/>
    <property type="match status" value="1"/>
</dbReference>
<keyword evidence="1 5" id="KW-0597">Phosphoprotein</keyword>
<dbReference type="RefSeq" id="WP_072833901.1">
    <property type="nucleotide sequence ID" value="NZ_FQUU01000002.1"/>
</dbReference>
<evidence type="ECO:0000256" key="4">
    <source>
        <dbReference type="ARBA" id="ARBA00023163"/>
    </source>
</evidence>
<keyword evidence="9" id="KW-0418">Kinase</keyword>
<dbReference type="InterPro" id="IPR018490">
    <property type="entry name" value="cNMP-bd_dom_sf"/>
</dbReference>
<dbReference type="Pfam" id="PF13545">
    <property type="entry name" value="HTH_Crp_2"/>
    <property type="match status" value="1"/>
</dbReference>
<dbReference type="SUPFAM" id="SSF46785">
    <property type="entry name" value="Winged helix' DNA-binding domain"/>
    <property type="match status" value="1"/>
</dbReference>
<gene>
    <name evidence="9" type="ORF">SAMN02745131_00770</name>
</gene>
<feature type="domain" description="Cyclic nucleotide-binding" evidence="6">
    <location>
        <begin position="146"/>
        <end position="260"/>
    </location>
</feature>
<keyword evidence="4" id="KW-0804">Transcription</keyword>
<dbReference type="SMART" id="SM00448">
    <property type="entry name" value="REC"/>
    <property type="match status" value="1"/>
</dbReference>
<name>A0A1M4UTG9_9BACT</name>
<feature type="modified residue" description="4-aspartylphosphate" evidence="5">
    <location>
        <position position="52"/>
    </location>
</feature>
<dbReference type="SUPFAM" id="SSF51206">
    <property type="entry name" value="cAMP-binding domain-like"/>
    <property type="match status" value="1"/>
</dbReference>
<dbReference type="InterPro" id="IPR014710">
    <property type="entry name" value="RmlC-like_jellyroll"/>
</dbReference>
<dbReference type="GO" id="GO:0000160">
    <property type="term" value="P:phosphorelay signal transduction system"/>
    <property type="evidence" value="ECO:0007669"/>
    <property type="project" value="InterPro"/>
</dbReference>
<proteinExistence type="predicted"/>
<dbReference type="OrthoDB" id="9127033at2"/>
<dbReference type="Gene3D" id="1.10.10.10">
    <property type="entry name" value="Winged helix-like DNA-binding domain superfamily/Winged helix DNA-binding domain"/>
    <property type="match status" value="1"/>
</dbReference>
<evidence type="ECO:0000259" key="8">
    <source>
        <dbReference type="PROSITE" id="PS51063"/>
    </source>
</evidence>
<dbReference type="Gene3D" id="3.40.50.2300">
    <property type="match status" value="1"/>
</dbReference>